<dbReference type="HOGENOM" id="CLU_037628_6_0_9"/>
<gene>
    <name evidence="5" type="primary">lacI</name>
    <name evidence="5" type="ORF">LACPI_1667</name>
</gene>
<dbReference type="PROSITE" id="PS50932">
    <property type="entry name" value="HTH_LACI_2"/>
    <property type="match status" value="1"/>
</dbReference>
<dbReference type="CDD" id="cd06286">
    <property type="entry name" value="PBP1_CcpB-like"/>
    <property type="match status" value="1"/>
</dbReference>
<dbReference type="SUPFAM" id="SSF53822">
    <property type="entry name" value="Periplasmic binding protein-like I"/>
    <property type="match status" value="1"/>
</dbReference>
<dbReference type="InterPro" id="IPR028082">
    <property type="entry name" value="Peripla_BP_I"/>
</dbReference>
<dbReference type="AlphaFoldDB" id="A0A0D6DYL8"/>
<dbReference type="Gene3D" id="3.40.50.2300">
    <property type="match status" value="2"/>
</dbReference>
<dbReference type="SMART" id="SM00354">
    <property type="entry name" value="HTH_LACI"/>
    <property type="match status" value="1"/>
</dbReference>
<evidence type="ECO:0000256" key="2">
    <source>
        <dbReference type="ARBA" id="ARBA00023125"/>
    </source>
</evidence>
<dbReference type="CDD" id="cd01392">
    <property type="entry name" value="HTH_LacI"/>
    <property type="match status" value="1"/>
</dbReference>
<dbReference type="InterPro" id="IPR001761">
    <property type="entry name" value="Peripla_BP/Lac1_sug-bd_dom"/>
</dbReference>
<accession>A0A0D6DYL8</accession>
<sequence length="329" mass="36903">MAKISDVAEKTGYSITTISRAINDHPYVSDKAKKKIFDVMRELDYYPNNVAQQLRGKGTKLIGVIISFVTNPFFTYLVDAIEKVAYQAGYQIVVLQTLEEADREQKFIEMLKKRQLDGLIMTSLDNDSPEVLKLIESGKIVVCNRYLGDKDIPLIRIDEKKATYEATYYLLAKGYRKIAYVSANKPSRIHVDPRIAGYHEALTAFNIDLNWDYVLLRRASIGDGRSTLTDILAMGDDKPDAVLVISDEVASGILSQCHLLNIKVPETLAIIGFDDQPIAEVLYPGLTTIRQPIQELGEYVATVMIAHIEHKALPEKPELKTKLIIRGTA</sequence>
<dbReference type="GO" id="GO:0003700">
    <property type="term" value="F:DNA-binding transcription factor activity"/>
    <property type="evidence" value="ECO:0007669"/>
    <property type="project" value="TreeGrafter"/>
</dbReference>
<keyword evidence="1" id="KW-0805">Transcription regulation</keyword>
<dbReference type="GO" id="GO:0000976">
    <property type="term" value="F:transcription cis-regulatory region binding"/>
    <property type="evidence" value="ECO:0007669"/>
    <property type="project" value="TreeGrafter"/>
</dbReference>
<dbReference type="InterPro" id="IPR010982">
    <property type="entry name" value="Lambda_DNA-bd_dom_sf"/>
</dbReference>
<dbReference type="Pfam" id="PF00356">
    <property type="entry name" value="LacI"/>
    <property type="match status" value="1"/>
</dbReference>
<dbReference type="InterPro" id="IPR000843">
    <property type="entry name" value="HTH_LacI"/>
</dbReference>
<evidence type="ECO:0000256" key="1">
    <source>
        <dbReference type="ARBA" id="ARBA00023015"/>
    </source>
</evidence>
<dbReference type="Pfam" id="PF00532">
    <property type="entry name" value="Peripla_BP_1"/>
    <property type="match status" value="1"/>
</dbReference>
<dbReference type="Proteomes" id="UP000033166">
    <property type="component" value="Chromosome I"/>
</dbReference>
<proteinExistence type="predicted"/>
<name>A0A0D6DYL8_9LACT</name>
<reference evidence="6" key="1">
    <citation type="submission" date="2015-01" db="EMBL/GenBank/DDBJ databases">
        <authorList>
            <person name="Andreevskaya M."/>
        </authorList>
    </citation>
    <scope>NUCLEOTIDE SEQUENCE [LARGE SCALE GENOMIC DNA]</scope>
    <source>
        <strain evidence="6">MKFS47</strain>
    </source>
</reference>
<evidence type="ECO:0000313" key="6">
    <source>
        <dbReference type="Proteomes" id="UP000033166"/>
    </source>
</evidence>
<evidence type="ECO:0000256" key="3">
    <source>
        <dbReference type="ARBA" id="ARBA00023163"/>
    </source>
</evidence>
<evidence type="ECO:0000313" key="5">
    <source>
        <dbReference type="EMBL" id="CEN28867.1"/>
    </source>
</evidence>
<keyword evidence="2" id="KW-0238">DNA-binding</keyword>
<keyword evidence="3" id="KW-0804">Transcription</keyword>
<protein>
    <submittedName>
        <fullName evidence="5">Sugar-binding transcriptional regulator LacI</fullName>
    </submittedName>
</protein>
<dbReference type="STRING" id="1364.LP2241_50057"/>
<feature type="domain" description="HTH lacI-type" evidence="4">
    <location>
        <begin position="2"/>
        <end position="56"/>
    </location>
</feature>
<dbReference type="KEGG" id="lpk:LACPI_1667"/>
<dbReference type="PANTHER" id="PTHR30146">
    <property type="entry name" value="LACI-RELATED TRANSCRIPTIONAL REPRESSOR"/>
    <property type="match status" value="1"/>
</dbReference>
<dbReference type="Gene3D" id="1.10.260.40">
    <property type="entry name" value="lambda repressor-like DNA-binding domains"/>
    <property type="match status" value="1"/>
</dbReference>
<dbReference type="PANTHER" id="PTHR30146:SF105">
    <property type="entry name" value="CATABOLITE CONTROL PROTEIN B"/>
    <property type="match status" value="1"/>
</dbReference>
<organism evidence="5 6">
    <name type="scientific">Pseudolactococcus piscium MKFS47</name>
    <dbReference type="NCBI Taxonomy" id="297352"/>
    <lineage>
        <taxon>Bacteria</taxon>
        <taxon>Bacillati</taxon>
        <taxon>Bacillota</taxon>
        <taxon>Bacilli</taxon>
        <taxon>Lactobacillales</taxon>
        <taxon>Streptococcaceae</taxon>
        <taxon>Pseudolactococcus</taxon>
    </lineage>
</organism>
<dbReference type="RefSeq" id="WP_047915922.1">
    <property type="nucleotide sequence ID" value="NZ_LN774769.1"/>
</dbReference>
<evidence type="ECO:0000259" key="4">
    <source>
        <dbReference type="PROSITE" id="PS50932"/>
    </source>
</evidence>
<dbReference type="SUPFAM" id="SSF47413">
    <property type="entry name" value="lambda repressor-like DNA-binding domains"/>
    <property type="match status" value="1"/>
</dbReference>
<dbReference type="EMBL" id="LN774769">
    <property type="protein sequence ID" value="CEN28867.1"/>
    <property type="molecule type" value="Genomic_DNA"/>
</dbReference>